<dbReference type="InterPro" id="IPR035906">
    <property type="entry name" value="MetI-like_sf"/>
</dbReference>
<feature type="transmembrane region" description="Helical" evidence="5">
    <location>
        <begin position="458"/>
        <end position="482"/>
    </location>
</feature>
<feature type="domain" description="ABC transmembrane type-1" evidence="6">
    <location>
        <begin position="111"/>
        <end position="310"/>
    </location>
</feature>
<evidence type="ECO:0000256" key="2">
    <source>
        <dbReference type="ARBA" id="ARBA00022692"/>
    </source>
</evidence>
<comment type="subcellular location">
    <subcellularLocation>
        <location evidence="1 5">Cell membrane</location>
        <topology evidence="1 5">Multi-pass membrane protein</topology>
    </subcellularLocation>
</comment>
<feature type="transmembrane region" description="Helical" evidence="5">
    <location>
        <begin position="149"/>
        <end position="172"/>
    </location>
</feature>
<feature type="transmembrane region" description="Helical" evidence="5">
    <location>
        <begin position="233"/>
        <end position="255"/>
    </location>
</feature>
<dbReference type="Proteomes" id="UP000004169">
    <property type="component" value="Unassembled WGS sequence"/>
</dbReference>
<feature type="transmembrane region" description="Helical" evidence="5">
    <location>
        <begin position="535"/>
        <end position="556"/>
    </location>
</feature>
<accession>H8FUK8</accession>
<proteinExistence type="inferred from homology"/>
<feature type="transmembrane region" description="Helical" evidence="5">
    <location>
        <begin position="417"/>
        <end position="446"/>
    </location>
</feature>
<dbReference type="InterPro" id="IPR000515">
    <property type="entry name" value="MetI-like"/>
</dbReference>
<dbReference type="GO" id="GO:0055085">
    <property type="term" value="P:transmembrane transport"/>
    <property type="evidence" value="ECO:0007669"/>
    <property type="project" value="InterPro"/>
</dbReference>
<sequence>MRGIGLPRSACCRVGFWGHDFVIVSRLDRGWVAGYDNWVALQSEYPSMRWSLPKVAVSPDLKPNLWDLALIPVVFALLALLAYGGAQMSTPYDVGTPLPMSLDPENLPYYLLRSALRMGAALVCSLIFTLIFGIVASKVPALEKVLIPILDILQSIPILGFLSITVAGFIALFPGNLLGIECAAIFAIFTSQAWNMAFSLYSSLKTVPNDLIEASRVFHLSPWQRFWRLEMPWAMPGLVWNMMVSVSGGWFFVVASEAISVSNQTIMLPGVGSYIALAIADRDLSAICWAIVAVLVGIVIYDQLMFRPLVAWTDKFRADAGPGEQRPESWVLTLMQRGRLFRLLARIPVVLWDGFAGMRHRKAAAAAPRRIVLPQVVLPTWAGWVWDGFLLIVTGIALVQVALFVHGSVNLAEVGQVLLYGLATTARIVVLIALASLVWVPVGVWVGQRPIVAQNVQWIAQFLAAFPANLMFPVAVMLIVYFDLNVDVWTSPLMILGTQWYILFNVIAGAAAIPQDMKDAASNLGLTGWMKWRRFILPAIFPAYVTGAFNACGGSWNASIVSEMVSWGDTQLEATGLGSYIARATIDGDFPRIALGIAVMCLFVMGFNRFLWRPLHTLAAERLRLD</sequence>
<feature type="transmembrane region" description="Helical" evidence="5">
    <location>
        <begin position="381"/>
        <end position="405"/>
    </location>
</feature>
<protein>
    <submittedName>
        <fullName evidence="7">Putative ABC transporter, permease protein</fullName>
    </submittedName>
</protein>
<dbReference type="CDD" id="cd06261">
    <property type="entry name" value="TM_PBP2"/>
    <property type="match status" value="2"/>
</dbReference>
<dbReference type="STRING" id="1150626.PHAMO_320015"/>
<feature type="domain" description="ABC transmembrane type-1" evidence="6">
    <location>
        <begin position="421"/>
        <end position="611"/>
    </location>
</feature>
<feature type="transmembrane region" description="Helical" evidence="5">
    <location>
        <begin position="494"/>
        <end position="514"/>
    </location>
</feature>
<dbReference type="PANTHER" id="PTHR42744:SF1">
    <property type="entry name" value="BINDING-PROTEIN-DEPENDENT TRANSPORT SYSTEMS INNER MEMBRANE COMPONENT"/>
    <property type="match status" value="1"/>
</dbReference>
<feature type="transmembrane region" description="Helical" evidence="5">
    <location>
        <begin position="115"/>
        <end position="137"/>
    </location>
</feature>
<gene>
    <name evidence="7" type="ORF">PHAMO_320015</name>
</gene>
<evidence type="ECO:0000256" key="1">
    <source>
        <dbReference type="ARBA" id="ARBA00004651"/>
    </source>
</evidence>
<feature type="transmembrane region" description="Helical" evidence="5">
    <location>
        <begin position="593"/>
        <end position="612"/>
    </location>
</feature>
<dbReference type="AlphaFoldDB" id="H8FUK8"/>
<feature type="transmembrane region" description="Helical" evidence="5">
    <location>
        <begin position="287"/>
        <end position="306"/>
    </location>
</feature>
<keyword evidence="5" id="KW-0813">Transport</keyword>
<dbReference type="PANTHER" id="PTHR42744">
    <property type="entry name" value="BINDING-PROTEIN-DEPENDENT TRANSPORT SYSTEMS INNER MEMBRANE COMPONENT"/>
    <property type="match status" value="1"/>
</dbReference>
<comment type="similarity">
    <text evidence="5">Belongs to the binding-protein-dependent transport system permease family.</text>
</comment>
<keyword evidence="3 5" id="KW-1133">Transmembrane helix</keyword>
<dbReference type="eggNOG" id="COG4986">
    <property type="taxonomic scope" value="Bacteria"/>
</dbReference>
<dbReference type="Gene3D" id="1.10.3720.10">
    <property type="entry name" value="MetI-like"/>
    <property type="match status" value="2"/>
</dbReference>
<comment type="caution">
    <text evidence="7">The sequence shown here is derived from an EMBL/GenBank/DDBJ whole genome shotgun (WGS) entry which is preliminary data.</text>
</comment>
<feature type="transmembrane region" description="Helical" evidence="5">
    <location>
        <begin position="261"/>
        <end position="280"/>
    </location>
</feature>
<name>H8FUK8_MAGML</name>
<organism evidence="7 8">
    <name type="scientific">Magnetospirillum molischianum DSM 120</name>
    <dbReference type="NCBI Taxonomy" id="1150626"/>
    <lineage>
        <taxon>Bacteria</taxon>
        <taxon>Pseudomonadati</taxon>
        <taxon>Pseudomonadota</taxon>
        <taxon>Alphaproteobacteria</taxon>
        <taxon>Rhodospirillales</taxon>
        <taxon>Rhodospirillaceae</taxon>
        <taxon>Magnetospirillum</taxon>
    </lineage>
</organism>
<dbReference type="GO" id="GO:0005886">
    <property type="term" value="C:plasma membrane"/>
    <property type="evidence" value="ECO:0007669"/>
    <property type="project" value="UniProtKB-SubCell"/>
</dbReference>
<evidence type="ECO:0000313" key="7">
    <source>
        <dbReference type="EMBL" id="CCG42046.1"/>
    </source>
</evidence>
<dbReference type="SUPFAM" id="SSF161098">
    <property type="entry name" value="MetI-like"/>
    <property type="match status" value="2"/>
</dbReference>
<evidence type="ECO:0000256" key="3">
    <source>
        <dbReference type="ARBA" id="ARBA00022989"/>
    </source>
</evidence>
<keyword evidence="4 5" id="KW-0472">Membrane</keyword>
<dbReference type="EMBL" id="CAHP01000026">
    <property type="protein sequence ID" value="CCG42046.1"/>
    <property type="molecule type" value="Genomic_DNA"/>
</dbReference>
<evidence type="ECO:0000259" key="6">
    <source>
        <dbReference type="PROSITE" id="PS50928"/>
    </source>
</evidence>
<feature type="transmembrane region" description="Helical" evidence="5">
    <location>
        <begin position="68"/>
        <end position="86"/>
    </location>
</feature>
<evidence type="ECO:0000256" key="4">
    <source>
        <dbReference type="ARBA" id="ARBA00023136"/>
    </source>
</evidence>
<reference evidence="7 8" key="1">
    <citation type="journal article" date="2012" name="J. Bacteriol.">
        <title>Draft Genome Sequence of the Purple Photosynthetic Bacterium Phaeospirillum molischianum DSM120, a Particularly Versatile Bacterium.</title>
        <authorList>
            <person name="Duquesne K."/>
            <person name="Prima V."/>
            <person name="Ji B."/>
            <person name="Rouy Z."/>
            <person name="Medigue C."/>
            <person name="Talla E."/>
            <person name="Sturgis J.N."/>
        </authorList>
    </citation>
    <scope>NUCLEOTIDE SEQUENCE [LARGE SCALE GENOMIC DNA]</scope>
    <source>
        <strain evidence="8">DSM120</strain>
    </source>
</reference>
<evidence type="ECO:0000256" key="5">
    <source>
        <dbReference type="RuleBase" id="RU363032"/>
    </source>
</evidence>
<evidence type="ECO:0000313" key="8">
    <source>
        <dbReference type="Proteomes" id="UP000004169"/>
    </source>
</evidence>
<dbReference type="Pfam" id="PF00528">
    <property type="entry name" value="BPD_transp_1"/>
    <property type="match status" value="2"/>
</dbReference>
<keyword evidence="2 5" id="KW-0812">Transmembrane</keyword>
<dbReference type="PROSITE" id="PS50928">
    <property type="entry name" value="ABC_TM1"/>
    <property type="match status" value="2"/>
</dbReference>
<keyword evidence="8" id="KW-1185">Reference proteome</keyword>